<dbReference type="PANTHER" id="PTHR38692:SF1">
    <property type="entry name" value="PROTEIN SMG"/>
    <property type="match status" value="1"/>
</dbReference>
<proteinExistence type="inferred from homology"/>
<comment type="similarity">
    <text evidence="1">Belongs to the Smg family.</text>
</comment>
<protein>
    <recommendedName>
        <fullName evidence="1">Protein Smg homolog</fullName>
    </recommendedName>
</protein>
<dbReference type="InterPro" id="IPR007456">
    <property type="entry name" value="Smg"/>
</dbReference>
<evidence type="ECO:0000256" key="1">
    <source>
        <dbReference type="HAMAP-Rule" id="MF_00598"/>
    </source>
</evidence>
<gene>
    <name evidence="1" type="primary">smg</name>
    <name evidence="2" type="ORF">VVD49_05240</name>
</gene>
<evidence type="ECO:0000313" key="3">
    <source>
        <dbReference type="Proteomes" id="UP001331561"/>
    </source>
</evidence>
<dbReference type="Proteomes" id="UP001331561">
    <property type="component" value="Unassembled WGS sequence"/>
</dbReference>
<organism evidence="2 3">
    <name type="scientific">Uliginosibacterium silvisoli</name>
    <dbReference type="NCBI Taxonomy" id="3114758"/>
    <lineage>
        <taxon>Bacteria</taxon>
        <taxon>Pseudomonadati</taxon>
        <taxon>Pseudomonadota</taxon>
        <taxon>Betaproteobacteria</taxon>
        <taxon>Rhodocyclales</taxon>
        <taxon>Zoogloeaceae</taxon>
        <taxon>Uliginosibacterium</taxon>
    </lineage>
</organism>
<dbReference type="PANTHER" id="PTHR38692">
    <property type="entry name" value="PROTEIN SMG"/>
    <property type="match status" value="1"/>
</dbReference>
<comment type="caution">
    <text evidence="2">The sequence shown here is derived from an EMBL/GenBank/DDBJ whole genome shotgun (WGS) entry which is preliminary data.</text>
</comment>
<accession>A0ABU6K139</accession>
<dbReference type="HAMAP" id="MF_00598">
    <property type="entry name" value="Smg"/>
    <property type="match status" value="1"/>
</dbReference>
<keyword evidence="3" id="KW-1185">Reference proteome</keyword>
<sequence>MIDILVFLFETYGYAEACPAEPEQLARKLSAAGFEEGEISEAIEWLSGLRCIVSEPTASFDADSRSIRIFTEEEQARVDIDCRGFLAFLEANRTLDARQREMIIERAMALPEPEVSLSKFKVIVLMVLWQQQASMDTLILDELLTEETDEEDGEWTEVLPVH</sequence>
<reference evidence="2 3" key="1">
    <citation type="submission" date="2024-01" db="EMBL/GenBank/DDBJ databases">
        <title>Uliginosibacterium soil sp. nov.</title>
        <authorList>
            <person name="Lv Y."/>
        </authorList>
    </citation>
    <scope>NUCLEOTIDE SEQUENCE [LARGE SCALE GENOMIC DNA]</scope>
    <source>
        <strain evidence="2 3">H3</strain>
    </source>
</reference>
<name>A0ABU6K139_9RHOO</name>
<dbReference type="Pfam" id="PF04361">
    <property type="entry name" value="DUF494"/>
    <property type="match status" value="1"/>
</dbReference>
<dbReference type="RefSeq" id="WP_327598081.1">
    <property type="nucleotide sequence ID" value="NZ_JAYXHS010000001.1"/>
</dbReference>
<dbReference type="EMBL" id="JAYXHS010000001">
    <property type="protein sequence ID" value="MEC5385117.1"/>
    <property type="molecule type" value="Genomic_DNA"/>
</dbReference>
<evidence type="ECO:0000313" key="2">
    <source>
        <dbReference type="EMBL" id="MEC5385117.1"/>
    </source>
</evidence>